<evidence type="ECO:0000256" key="2">
    <source>
        <dbReference type="SAM" id="MobiDB-lite"/>
    </source>
</evidence>
<dbReference type="GO" id="GO:0005829">
    <property type="term" value="C:cytosol"/>
    <property type="evidence" value="ECO:0007669"/>
    <property type="project" value="TreeGrafter"/>
</dbReference>
<dbReference type="EMBL" id="LPWH01000070">
    <property type="protein sequence ID" value="POR01027.1"/>
    <property type="molecule type" value="Genomic_DNA"/>
</dbReference>
<reference evidence="4" key="1">
    <citation type="submission" date="2015-12" db="EMBL/GenBank/DDBJ databases">
        <authorList>
            <person name="Lodha T.D."/>
            <person name="Chintalapati S."/>
            <person name="Chintalapati V.R."/>
            <person name="Sravanthi T."/>
        </authorList>
    </citation>
    <scope>NUCLEOTIDE SEQUENCE [LARGE SCALE GENOMIC DNA]</scope>
    <source>
        <strain evidence="4">JC133</strain>
    </source>
</reference>
<gene>
    <name evidence="3" type="ORF">AU468_09175</name>
</gene>
<comment type="similarity">
    <text evidence="1">Belongs to the UPF0246 family.</text>
</comment>
<dbReference type="RefSeq" id="WP_181015508.1">
    <property type="nucleotide sequence ID" value="NZ_LPWH01000070.1"/>
</dbReference>
<comment type="caution">
    <text evidence="3">The sequence shown here is derived from an EMBL/GenBank/DDBJ whole genome shotgun (WGS) entry which is preliminary data.</text>
</comment>
<accession>A0A2S4JNB9</accession>
<organism evidence="3 4">
    <name type="scientific">Alkalispirochaeta sphaeroplastigenens</name>
    <dbReference type="NCBI Taxonomy" id="1187066"/>
    <lineage>
        <taxon>Bacteria</taxon>
        <taxon>Pseudomonadati</taxon>
        <taxon>Spirochaetota</taxon>
        <taxon>Spirochaetia</taxon>
        <taxon>Spirochaetales</taxon>
        <taxon>Spirochaetaceae</taxon>
        <taxon>Alkalispirochaeta</taxon>
    </lineage>
</organism>
<feature type="region of interest" description="Disordered" evidence="2">
    <location>
        <begin position="1"/>
        <end position="21"/>
    </location>
</feature>
<dbReference type="HAMAP" id="MF_00652">
    <property type="entry name" value="UPF0246"/>
    <property type="match status" value="1"/>
</dbReference>
<protein>
    <recommendedName>
        <fullName evidence="1">UPF0246 protein AU468_09175</fullName>
    </recommendedName>
</protein>
<sequence length="251" mass="28763">MIVLLSPSKTQNFQDQPPLEDQSEPLFREEAREIMLHLQSFSPRDLARLMKMSDRLAGETAEKHRHWTAEETPRLQAIYAYTGEAYRSLDVPSLSRAELLHAQNHLRVLSGLYGLLRPLDAIRPYRLEMAAPLGPGGTKNLYHYWREKITALLTQERSPFVNLASLEYSRVITPEDLPGRFVTPLFKEDRGSSCSVVAVHAKRARGRMARWIITDRPERVEDLQSFCADGYRYRSDLSEPDQPVFVRTAPG</sequence>
<evidence type="ECO:0000256" key="1">
    <source>
        <dbReference type="HAMAP-Rule" id="MF_00652"/>
    </source>
</evidence>
<dbReference type="AlphaFoldDB" id="A0A2S4JNB9"/>
<dbReference type="Pfam" id="PF03883">
    <property type="entry name" value="H2O2_YaaD"/>
    <property type="match status" value="1"/>
</dbReference>
<proteinExistence type="inferred from homology"/>
<dbReference type="PANTHER" id="PTHR30283">
    <property type="entry name" value="PEROXIDE STRESS RESPONSE PROTEIN YAAA"/>
    <property type="match status" value="1"/>
</dbReference>
<dbReference type="Proteomes" id="UP000237350">
    <property type="component" value="Unassembled WGS sequence"/>
</dbReference>
<dbReference type="GO" id="GO:0033194">
    <property type="term" value="P:response to hydroperoxide"/>
    <property type="evidence" value="ECO:0007669"/>
    <property type="project" value="TreeGrafter"/>
</dbReference>
<dbReference type="InterPro" id="IPR005583">
    <property type="entry name" value="YaaA"/>
</dbReference>
<evidence type="ECO:0000313" key="4">
    <source>
        <dbReference type="Proteomes" id="UP000237350"/>
    </source>
</evidence>
<evidence type="ECO:0000313" key="3">
    <source>
        <dbReference type="EMBL" id="POR01027.1"/>
    </source>
</evidence>
<keyword evidence="4" id="KW-1185">Reference proteome</keyword>
<dbReference type="PANTHER" id="PTHR30283:SF4">
    <property type="entry name" value="PEROXIDE STRESS RESISTANCE PROTEIN YAAA"/>
    <property type="match status" value="1"/>
</dbReference>
<name>A0A2S4JNB9_9SPIO</name>